<feature type="compositionally biased region" description="Polar residues" evidence="2">
    <location>
        <begin position="394"/>
        <end position="404"/>
    </location>
</feature>
<evidence type="ECO:0000256" key="1">
    <source>
        <dbReference type="SAM" id="Coils"/>
    </source>
</evidence>
<organism evidence="3 4">
    <name type="scientific">Chaetoceros tenuissimus</name>
    <dbReference type="NCBI Taxonomy" id="426638"/>
    <lineage>
        <taxon>Eukaryota</taxon>
        <taxon>Sar</taxon>
        <taxon>Stramenopiles</taxon>
        <taxon>Ochrophyta</taxon>
        <taxon>Bacillariophyta</taxon>
        <taxon>Coscinodiscophyceae</taxon>
        <taxon>Chaetocerotophycidae</taxon>
        <taxon>Chaetocerotales</taxon>
        <taxon>Chaetocerotaceae</taxon>
        <taxon>Chaetoceros</taxon>
    </lineage>
</organism>
<comment type="caution">
    <text evidence="3">The sequence shown here is derived from an EMBL/GenBank/DDBJ whole genome shotgun (WGS) entry which is preliminary data.</text>
</comment>
<gene>
    <name evidence="3" type="ORF">CTEN210_12509</name>
</gene>
<feature type="region of interest" description="Disordered" evidence="2">
    <location>
        <begin position="336"/>
        <end position="410"/>
    </location>
</feature>
<reference evidence="3 4" key="1">
    <citation type="journal article" date="2021" name="Sci. Rep.">
        <title>The genome of the diatom Chaetoceros tenuissimus carries an ancient integrated fragment of an extant virus.</title>
        <authorList>
            <person name="Hongo Y."/>
            <person name="Kimura K."/>
            <person name="Takaki Y."/>
            <person name="Yoshida Y."/>
            <person name="Baba S."/>
            <person name="Kobayashi G."/>
            <person name="Nagasaki K."/>
            <person name="Hano T."/>
            <person name="Tomaru Y."/>
        </authorList>
    </citation>
    <scope>NUCLEOTIDE SEQUENCE [LARGE SCALE GENOMIC DNA]</scope>
    <source>
        <strain evidence="3 4">NIES-3715</strain>
    </source>
</reference>
<dbReference type="AlphaFoldDB" id="A0AAD3D1F5"/>
<feature type="coiled-coil region" evidence="1">
    <location>
        <begin position="194"/>
        <end position="297"/>
    </location>
</feature>
<name>A0AAD3D1F5_9STRA</name>
<dbReference type="EMBL" id="BLLK01000051">
    <property type="protein sequence ID" value="GFH56033.1"/>
    <property type="molecule type" value="Genomic_DNA"/>
</dbReference>
<feature type="region of interest" description="Disordered" evidence="2">
    <location>
        <begin position="1"/>
        <end position="38"/>
    </location>
</feature>
<evidence type="ECO:0000256" key="2">
    <source>
        <dbReference type="SAM" id="MobiDB-lite"/>
    </source>
</evidence>
<dbReference type="Proteomes" id="UP001054902">
    <property type="component" value="Unassembled WGS sequence"/>
</dbReference>
<feature type="region of interest" description="Disordered" evidence="2">
    <location>
        <begin position="428"/>
        <end position="463"/>
    </location>
</feature>
<feature type="compositionally biased region" description="Pro residues" evidence="2">
    <location>
        <begin position="442"/>
        <end position="452"/>
    </location>
</feature>
<sequence>MIVEEIMKKKQEEGSKVSDSNKDGKRDKALPRSMQPLIPEPMHRVAPRGISSGISFRALPPPSLQSIRKICQHYEAKCAGQYSSLASRYVIQMAQEIQSQIDAIEKHEHDTVGVDKSRTKRASILRSRRNSTFSSKYADDGMEALDAEIVNDDVRECFRDAIHTSSRWGRIDPEYNGRSGHFSMMSDDVTTEDFMELQDRLKKTEHDLELAERKAKDQSREYDEKLEIERKHYCNTREALIKSHREEVTRLSQEIDHVKKDAKTVIDFVRRRANEAIDGEKEKRRNEKRKMQKEIQEMDVHLREKVSNRLHSVENQIKYALRQEQAAIDSMNGISMSHSVDKSQSDTESYNQRHKLPSPPRPALRKQKSSKRHVHIQNEPVKPQLYVHVPNPNPSDESIQSSLPSDDDEILRRSKRFDFNKEKSYISRRNSTVSNAHMRLHPSPPVPSPPPVRRMSMARRWEL</sequence>
<evidence type="ECO:0000313" key="3">
    <source>
        <dbReference type="EMBL" id="GFH56033.1"/>
    </source>
</evidence>
<protein>
    <submittedName>
        <fullName evidence="3">Uncharacterized protein</fullName>
    </submittedName>
</protein>
<accession>A0AAD3D1F5</accession>
<evidence type="ECO:0000313" key="4">
    <source>
        <dbReference type="Proteomes" id="UP001054902"/>
    </source>
</evidence>
<proteinExistence type="predicted"/>
<keyword evidence="1" id="KW-0175">Coiled coil</keyword>
<feature type="compositionally biased region" description="Basic residues" evidence="2">
    <location>
        <begin position="363"/>
        <end position="375"/>
    </location>
</feature>
<feature type="compositionally biased region" description="Basic and acidic residues" evidence="2">
    <location>
        <begin position="1"/>
        <end position="30"/>
    </location>
</feature>
<keyword evidence="4" id="KW-1185">Reference proteome</keyword>